<dbReference type="EMBL" id="DACQKT010000025">
    <property type="protein sequence ID" value="HAS6680120.1"/>
    <property type="molecule type" value="Genomic_DNA"/>
</dbReference>
<organism evidence="1">
    <name type="scientific">Vibrio parahaemolyticus</name>
    <dbReference type="NCBI Taxonomy" id="670"/>
    <lineage>
        <taxon>Bacteria</taxon>
        <taxon>Pseudomonadati</taxon>
        <taxon>Pseudomonadota</taxon>
        <taxon>Gammaproteobacteria</taxon>
        <taxon>Vibrionales</taxon>
        <taxon>Vibrionaceae</taxon>
        <taxon>Vibrio</taxon>
    </lineage>
</organism>
<reference evidence="3" key="4">
    <citation type="journal article" date="2018" name="Genome Biol.">
        <title>SKESA: strategic k-mer extension for scrupulous assemblies.</title>
        <authorList>
            <person name="Souvorov A."/>
            <person name="Agarwala R."/>
            <person name="Lipman D.J."/>
        </authorList>
    </citation>
    <scope>NUCLEOTIDE SEQUENCE</scope>
    <source>
        <strain evidence="3">1930</strain>
    </source>
</reference>
<evidence type="ECO:0000313" key="2">
    <source>
        <dbReference type="EMBL" id="AKC05682.1"/>
    </source>
</evidence>
<sequence length="274" mass="31165">MDVSQVKMPFAISNQTGHIIGIAEVERGDDCDCRCLSCGTLVTARQGSSNQWHFGHRTCEVSTSNECRFSPVTALALIIRQELPQLVQFDLDEWTFSDTLWELEVIKHGFRCDAYAKDAETGISVLVEIPFADGKMNDVDQIPEEIDLVLRVDTHLMANALYVNKPKDKVYRADEVFCLLLEHWGKWVSMERWPEQKSDNIAPEEVTDKYEAIDRDEGITASHPLQSSTKLCIYCDVEPGFHAKGLLCRTCVRRYVGPRFNSISEMASHYKKLK</sequence>
<reference evidence="4 5" key="5">
    <citation type="submission" date="2018-12" db="EMBL/GenBank/DDBJ databases">
        <title>Genomic insights into the evolutionary origins and pathogenicity of five Vibrio parahaemolyticus strains isolated from the shrimp with acute hepatopancreatic necrosis disease (AHPND).</title>
        <authorList>
            <person name="Yang Q."/>
            <person name="Dong X."/>
            <person name="Xie G."/>
            <person name="Fu S."/>
            <person name="Zou P."/>
            <person name="Sun J."/>
            <person name="Wang Y."/>
            <person name="Huang J."/>
        </authorList>
    </citation>
    <scope>NUCLEOTIDE SEQUENCE [LARGE SCALE GENOMIC DNA]</scope>
    <source>
        <strain evidence="4 5">20160303005-1</strain>
        <plasmid evidence="4">pVPSD2016-5</plasmid>
        <plasmid evidence="5">pvpsd2016-5</plasmid>
    </source>
</reference>
<geneLocation type="plasmid" evidence="2">
    <name>pVA1</name>
</geneLocation>
<evidence type="ECO:0000313" key="1">
    <source>
        <dbReference type="EMBL" id="AIL49938.1"/>
    </source>
</evidence>
<geneLocation type="plasmid" evidence="1">
    <name>pVPA3-1</name>
</geneLocation>
<reference evidence="2" key="1">
    <citation type="submission" date="2014-12" db="EMBL/GenBank/DDBJ databases">
        <authorList>
            <person name="Lee C.-T."/>
            <person name="Chen I.-T."/>
            <person name="Yang Y.-T."/>
            <person name="Chen C.-Y."/>
            <person name="Lo C.-F."/>
        </authorList>
    </citation>
    <scope>NUCLEOTIDE SEQUENCE</scope>
    <source>
        <strain evidence="2">3HP</strain>
        <plasmid evidence="2">pVA1</plasmid>
    </source>
</reference>
<keyword evidence="1" id="KW-0808">Transferase</keyword>
<evidence type="ECO:0000313" key="3">
    <source>
        <dbReference type="EMBL" id="HAS6680120.1"/>
    </source>
</evidence>
<dbReference type="AlphaFoldDB" id="A0A077ET93"/>
<keyword evidence="1" id="KW-0614">Plasmid</keyword>
<protein>
    <submittedName>
        <fullName evidence="1">Phosphatidylinositol kinase</fullName>
    </submittedName>
</protein>
<accession>A0A077ET93</accession>
<geneLocation type="plasmid" evidence="5">
    <name>pvpsd2016-5</name>
</geneLocation>
<evidence type="ECO:0000313" key="4">
    <source>
        <dbReference type="EMBL" id="QHH13418.1"/>
    </source>
</evidence>
<name>A0A077ET93_VIBPH</name>
<reference evidence="1" key="2">
    <citation type="journal article" date="2015" name="Dis. Aquat. Organ.">
        <title>Photorhabdus insect-related (Pir) toxin-like genes in a plasmid of Vibrio parahaemolyticus, the causative agent of acute hepatopancreatic necrosis disease (AHPND) of shrimp.</title>
        <authorList>
            <person name="Han J.E."/>
            <person name="Tang K.F."/>
            <person name="Tran L.H."/>
            <person name="Lightner D.V."/>
        </authorList>
    </citation>
    <scope>NUCLEOTIDE SEQUENCE</scope>
    <source>
        <strain evidence="1">13-028/A3</strain>
        <plasmid evidence="1">pVPA3-1</plasmid>
    </source>
</reference>
<dbReference type="Proteomes" id="UP000464718">
    <property type="component" value="Plasmid pvpsd2016-5"/>
</dbReference>
<keyword evidence="1" id="KW-0418">Kinase</keyword>
<reference evidence="2" key="3">
    <citation type="journal article" date="2015" name="Proc. Natl. Acad. Sci. U.S.A.">
        <title>The opportunistic marine pathogen Vibrio parahaemolyticus becomes virulent by acquiring a plasmid that expresses a deadly toxin.</title>
        <authorList>
            <person name="Lee C.T."/>
            <person name="Chen I.T."/>
            <person name="Yang Y.T."/>
            <person name="Ko T.P."/>
            <person name="Huang Y.T."/>
            <person name="Huang J.Y."/>
            <person name="Huang M.F."/>
            <person name="Lin S.J."/>
            <person name="Chen C.Y."/>
            <person name="Lin S.S."/>
            <person name="Lightner D.V."/>
            <person name="Wang H.C."/>
            <person name="Wang A.H."/>
            <person name="Wang H.C."/>
            <person name="Hor L.I."/>
            <person name="Lo C.F."/>
        </authorList>
    </citation>
    <scope>NUCLEOTIDE SEQUENCE</scope>
    <source>
        <strain evidence="2">3HP</strain>
        <plasmid evidence="2">pVA1</plasmid>
    </source>
</reference>
<dbReference type="EMBL" id="KM067908">
    <property type="protein sequence ID" value="AIL49938.1"/>
    <property type="molecule type" value="Genomic_DNA"/>
</dbReference>
<dbReference type="EMBL" id="KP324996">
    <property type="protein sequence ID" value="AKC05682.1"/>
    <property type="molecule type" value="Genomic_DNA"/>
</dbReference>
<geneLocation type="plasmid" evidence="4">
    <name>pVPSD2016-5</name>
</geneLocation>
<dbReference type="GO" id="GO:0016301">
    <property type="term" value="F:kinase activity"/>
    <property type="evidence" value="ECO:0007669"/>
    <property type="project" value="UniProtKB-KW"/>
</dbReference>
<dbReference type="EMBL" id="CP034304">
    <property type="protein sequence ID" value="QHH13418.1"/>
    <property type="molecule type" value="Genomic_DNA"/>
</dbReference>
<dbReference type="RefSeq" id="WP_023624627.1">
    <property type="nucleotide sequence ID" value="NC_025152.1"/>
</dbReference>
<reference evidence="3" key="6">
    <citation type="submission" date="2019-12" db="EMBL/GenBank/DDBJ databases">
        <authorList>
            <consortium name="NCBI Pathogen Detection Project"/>
        </authorList>
    </citation>
    <scope>NUCLEOTIDE SEQUENCE</scope>
    <source>
        <strain evidence="3">1930</strain>
    </source>
</reference>
<evidence type="ECO:0000313" key="5">
    <source>
        <dbReference type="Proteomes" id="UP000464718"/>
    </source>
</evidence>
<proteinExistence type="predicted"/>
<gene>
    <name evidence="4" type="ORF">EHC69_29625</name>
    <name evidence="3" type="ORF">I7278_25405</name>
    <name evidence="2" type="ORF">pVA1062</name>
</gene>
<dbReference type="Proteomes" id="UP000856022">
    <property type="component" value="Unassembled WGS sequence"/>
</dbReference>